<evidence type="ECO:0000313" key="8">
    <source>
        <dbReference type="Proteomes" id="UP000178082"/>
    </source>
</evidence>
<organism evidence="7 8">
    <name type="scientific">Candidatus Schekmanbacteria bacterium RIFCSPLOWO2_12_FULL_38_15</name>
    <dbReference type="NCBI Taxonomy" id="1817883"/>
    <lineage>
        <taxon>Bacteria</taxon>
        <taxon>Candidatus Schekmaniibacteriota</taxon>
    </lineage>
</organism>
<evidence type="ECO:0000256" key="3">
    <source>
        <dbReference type="ARBA" id="ARBA00022827"/>
    </source>
</evidence>
<keyword evidence="4" id="KW-0521">NADP</keyword>
<name>A0A1F7SL44_9BACT</name>
<evidence type="ECO:0000256" key="2">
    <source>
        <dbReference type="ARBA" id="ARBA00022729"/>
    </source>
</evidence>
<proteinExistence type="predicted"/>
<dbReference type="PANTHER" id="PTHR46091:SF3">
    <property type="entry name" value="AMINE OXIDASE DOMAIN-CONTAINING PROTEIN"/>
    <property type="match status" value="1"/>
</dbReference>
<evidence type="ECO:0000259" key="6">
    <source>
        <dbReference type="Pfam" id="PF01593"/>
    </source>
</evidence>
<dbReference type="GO" id="GO:0016491">
    <property type="term" value="F:oxidoreductase activity"/>
    <property type="evidence" value="ECO:0007669"/>
    <property type="project" value="InterPro"/>
</dbReference>
<evidence type="ECO:0000313" key="7">
    <source>
        <dbReference type="EMBL" id="OGL54506.1"/>
    </source>
</evidence>
<reference evidence="7 8" key="1">
    <citation type="journal article" date="2016" name="Nat. Commun.">
        <title>Thousands of microbial genomes shed light on interconnected biogeochemical processes in an aquifer system.</title>
        <authorList>
            <person name="Anantharaman K."/>
            <person name="Brown C.T."/>
            <person name="Hug L.A."/>
            <person name="Sharon I."/>
            <person name="Castelle C.J."/>
            <person name="Probst A.J."/>
            <person name="Thomas B.C."/>
            <person name="Singh A."/>
            <person name="Wilkins M.J."/>
            <person name="Karaoz U."/>
            <person name="Brodie E.L."/>
            <person name="Williams K.H."/>
            <person name="Hubbard S.S."/>
            <person name="Banfield J.F."/>
        </authorList>
    </citation>
    <scope>NUCLEOTIDE SEQUENCE [LARGE SCALE GENOMIC DNA]</scope>
</reference>
<keyword evidence="5" id="KW-0520">NAD</keyword>
<dbReference type="PANTHER" id="PTHR46091">
    <property type="entry name" value="BLR7054 PROTEIN"/>
    <property type="match status" value="1"/>
</dbReference>
<dbReference type="InterPro" id="IPR052206">
    <property type="entry name" value="Retinol_saturase"/>
</dbReference>
<protein>
    <recommendedName>
        <fullName evidence="6">Amine oxidase domain-containing protein</fullName>
    </recommendedName>
</protein>
<dbReference type="InterPro" id="IPR036188">
    <property type="entry name" value="FAD/NAD-bd_sf"/>
</dbReference>
<keyword evidence="1" id="KW-0285">Flavoprotein</keyword>
<dbReference type="AlphaFoldDB" id="A0A1F7SL44"/>
<evidence type="ECO:0000256" key="4">
    <source>
        <dbReference type="ARBA" id="ARBA00022857"/>
    </source>
</evidence>
<sequence>MKYDCIVIGAGIGGLTCAARFAKNGMKILLCEKFEHIGGTASVFRREGYTFAAGPLSFSYPVYVASTLKELGVKEEITFKRSHFQYKSGKIDLLLSLPFQELTDELKKYFPEEKKGIRSFFRLMKKIGKAQDKRWEWDYQLLEGNKKNEAKKPYGNEVEKRLSVIKKYSRVGANKLADGFVKDEILENLLANQSFEEGTMSASLAANMWDLMSETGIWYPDIGFEGIGKLFSKIISENGGEIRTFSPVSKIVVRNGKATGVELSGGEEIKSDIVISCLDHKLTFLQMIGESFLPHDFVKWVRDLRDSGSVFCVYLGVDSSKVDLSALRALHLFYRSSIAPVDLWGSGTFSKEFFTRREFEICHWSGKDKSFAPERKDAIIIRVNAPYEHFRKWKAMEGGRKEGYYEYKDKIIKYLIQAAETILPGLSSSVEFSEASTPLTYETWGGGSEGACAGWSWDESDEMGSELKCLIRTPVPNLYMVGYQAFSQLFMGGFATAMHSGNMVADMIVEEVNG</sequence>
<dbReference type="EMBL" id="MGDI01000011">
    <property type="protein sequence ID" value="OGL54506.1"/>
    <property type="molecule type" value="Genomic_DNA"/>
</dbReference>
<dbReference type="Pfam" id="PF01593">
    <property type="entry name" value="Amino_oxidase"/>
    <property type="match status" value="1"/>
</dbReference>
<dbReference type="SUPFAM" id="SSF51905">
    <property type="entry name" value="FAD/NAD(P)-binding domain"/>
    <property type="match status" value="1"/>
</dbReference>
<dbReference type="Proteomes" id="UP000178082">
    <property type="component" value="Unassembled WGS sequence"/>
</dbReference>
<keyword evidence="3" id="KW-0274">FAD</keyword>
<dbReference type="InterPro" id="IPR002937">
    <property type="entry name" value="Amino_oxidase"/>
</dbReference>
<dbReference type="Gene3D" id="3.50.50.60">
    <property type="entry name" value="FAD/NAD(P)-binding domain"/>
    <property type="match status" value="2"/>
</dbReference>
<keyword evidence="2" id="KW-0732">Signal</keyword>
<evidence type="ECO:0000256" key="5">
    <source>
        <dbReference type="ARBA" id="ARBA00023027"/>
    </source>
</evidence>
<feature type="domain" description="Amine oxidase" evidence="6">
    <location>
        <begin position="12"/>
        <end position="321"/>
    </location>
</feature>
<accession>A0A1F7SL44</accession>
<gene>
    <name evidence="7" type="ORF">A3G31_10125</name>
</gene>
<dbReference type="STRING" id="1817883.A3G31_10125"/>
<evidence type="ECO:0000256" key="1">
    <source>
        <dbReference type="ARBA" id="ARBA00022630"/>
    </source>
</evidence>
<comment type="caution">
    <text evidence="7">The sequence shown here is derived from an EMBL/GenBank/DDBJ whole genome shotgun (WGS) entry which is preliminary data.</text>
</comment>